<name>A0ACC2HTK6_9PLEO</name>
<sequence length="1091" mass="122126">MRLLYESDGELRWTNDLIKDIPRYAILSHTWVDEQEVTFNDLKCLADVNGTTKTKAGWDKIEFCARQAQLDGLEYFWIDSCCIDKANFTELSEAINSMFLWYKNAEKCYVYLLDVACSTFDGDSESSWTPSFKRSRWFTRGWTLQELLAPQVVEFFSKDRVKLGDKETMMQIICEITAIPTSALSGKELSEFSVTERFSWAEGRETTKTEDSAYCLFGVFGLHLPLIYGEGKEGASRRLKDEIDQREKKSDSRARLGALCQWLSAPDPSTNYNKAHKQRQAKTGLWLLESEQYKNWKTSAASRLWLYGIPGCGKTILSSTIIENLLEISHDNPRVAAIYFFFDFRDTQKQDPELMLRSLFCQLLQQSDKIPKGVDASYASCRNGQQLPSLGVLLQALQHMIQGFTQVYIVLDALDECTQRTELLEMIETIAGWPFGSLHLLMTSRKERDIQSSLEYYIPETDTGCLERDVVDQDIQLYVRHRLSDDKDLIKWKKDATIREEIEYALMTGAHGMFRWATCQLDTLRRCRNRAKLREALATLPPTLDQTYDRILCGIDADDREYALKILQWLVFSERPLSVEEVAEVIAIDIERDPAFDRDEVLEDPMDVLNICSSLVTITRGKKDEEEEDEESTEQRLVALAHYSVQEYLVSDRIKQGMAKEYGLQEVECHTTITEGCLKYLMQFTYPLTREIVKKSALAQYSAGFWSSHLKKTSDQMEDVSQLAMTLLSKDQPAYLAWIQVCDPDQSWEQPNTEKGIDSVASPLYYAALLGLTTITEMLLDRRVDVNVQGGMFDNPLEAASYQGHEQITRMLLEAGANVNAKGVIYSGALQAASSQGHEQIVRILLEAGAYVNAQSLYSGSTLREASFRGHEQIVRILLEAGVDINARGGGCGSALQAATRIGQEQIVKMLLDAGAEVNLESGDSENALQVASFQGHEQIVRMLLDAGAEVNPKNAEYGSALEAASYTGQEQIIRVLLDAGADVNAKGGGYGSALQEASYKGEEQIVRMLLDAGAEVNAKDEQYGSALQAASASLGSSEQIVRILLDAGAEVNAKGGLYGSALRAASRGRHQKIVDILLAAGAHPLMEEEE</sequence>
<evidence type="ECO:0000313" key="1">
    <source>
        <dbReference type="EMBL" id="KAJ8106078.1"/>
    </source>
</evidence>
<dbReference type="Proteomes" id="UP001153331">
    <property type="component" value="Unassembled WGS sequence"/>
</dbReference>
<keyword evidence="2" id="KW-1185">Reference proteome</keyword>
<reference evidence="1" key="1">
    <citation type="submission" date="2022-11" db="EMBL/GenBank/DDBJ databases">
        <title>Genome Sequence of Boeremia exigua.</title>
        <authorList>
            <person name="Buettner E."/>
        </authorList>
    </citation>
    <scope>NUCLEOTIDE SEQUENCE</scope>
    <source>
        <strain evidence="1">CU02</strain>
    </source>
</reference>
<comment type="caution">
    <text evidence="1">The sequence shown here is derived from an EMBL/GenBank/DDBJ whole genome shotgun (WGS) entry which is preliminary data.</text>
</comment>
<proteinExistence type="predicted"/>
<protein>
    <submittedName>
        <fullName evidence="1">Uncharacterized protein</fullName>
    </submittedName>
</protein>
<accession>A0ACC2HTK6</accession>
<dbReference type="EMBL" id="JAPHNI010001278">
    <property type="protein sequence ID" value="KAJ8106078.1"/>
    <property type="molecule type" value="Genomic_DNA"/>
</dbReference>
<organism evidence="1 2">
    <name type="scientific">Boeremia exigua</name>
    <dbReference type="NCBI Taxonomy" id="749465"/>
    <lineage>
        <taxon>Eukaryota</taxon>
        <taxon>Fungi</taxon>
        <taxon>Dikarya</taxon>
        <taxon>Ascomycota</taxon>
        <taxon>Pezizomycotina</taxon>
        <taxon>Dothideomycetes</taxon>
        <taxon>Pleosporomycetidae</taxon>
        <taxon>Pleosporales</taxon>
        <taxon>Pleosporineae</taxon>
        <taxon>Didymellaceae</taxon>
        <taxon>Boeremia</taxon>
    </lineage>
</organism>
<evidence type="ECO:0000313" key="2">
    <source>
        <dbReference type="Proteomes" id="UP001153331"/>
    </source>
</evidence>
<gene>
    <name evidence="1" type="ORF">OPT61_g9781</name>
</gene>